<name>A0A0N7MA23_9RHOB</name>
<dbReference type="Pfam" id="PF04187">
    <property type="entry name" value="Cofac_haem_bdg"/>
    <property type="match status" value="1"/>
</dbReference>
<dbReference type="Proteomes" id="UP000051870">
    <property type="component" value="Unassembled WGS sequence"/>
</dbReference>
<sequence length="266" mass="28978">MRHLILAIALTCAPAWADEITPDLIADMPPVDILYLGELHDNPWHHETQAEVVSALAPSAMVFEMVTPEVAEGVTGDLLTDKAALRTALDWDNSGWPSFDMYYPIFAASAGAKVYGAQVPRADVRAAIMGEDIAKGFGDGAAQFGLLDDLPMEEQQARESKQFEAHCNALPESMLPGMVLGQRLRDATLAREITRAHMETGGPVIVITGNGHARLDWGAPRLVSADLSQRSIAQLEHQPDESVPYDFFVVTQAAEREDPCNAFKKN</sequence>
<proteinExistence type="predicted"/>
<dbReference type="GeneID" id="83882007"/>
<feature type="chain" id="PRO_5006016013" evidence="1">
    <location>
        <begin position="18"/>
        <end position="266"/>
    </location>
</feature>
<evidence type="ECO:0000313" key="3">
    <source>
        <dbReference type="EMBL" id="CUK06358.1"/>
    </source>
</evidence>
<evidence type="ECO:0000313" key="4">
    <source>
        <dbReference type="Proteomes" id="UP000051870"/>
    </source>
</evidence>
<organism evidence="3 4">
    <name type="scientific">Shimia thalassica</name>
    <dbReference type="NCBI Taxonomy" id="1715693"/>
    <lineage>
        <taxon>Bacteria</taxon>
        <taxon>Pseudomonadati</taxon>
        <taxon>Pseudomonadota</taxon>
        <taxon>Alphaproteobacteria</taxon>
        <taxon>Rhodobacterales</taxon>
        <taxon>Roseobacteraceae</taxon>
    </lineage>
</organism>
<dbReference type="STRING" id="1715693.PH7735_03017"/>
<feature type="domain" description="Haem-binding uptake Tiki superfamily ChaN" evidence="2">
    <location>
        <begin position="25"/>
        <end position="221"/>
    </location>
</feature>
<dbReference type="AlphaFoldDB" id="A0A0N7MA23"/>
<accession>A0A0N7MA23</accession>
<evidence type="ECO:0000256" key="1">
    <source>
        <dbReference type="SAM" id="SignalP"/>
    </source>
</evidence>
<dbReference type="InterPro" id="IPR007314">
    <property type="entry name" value="Cofac_haem-bd_dom"/>
</dbReference>
<evidence type="ECO:0000259" key="2">
    <source>
        <dbReference type="Pfam" id="PF04187"/>
    </source>
</evidence>
<dbReference type="SUPFAM" id="SSF159501">
    <property type="entry name" value="EreA/ChaN-like"/>
    <property type="match status" value="1"/>
</dbReference>
<keyword evidence="4" id="KW-1185">Reference proteome</keyword>
<dbReference type="RefSeq" id="WP_082645254.1">
    <property type="nucleotide sequence ID" value="NZ_CYTW01000003.1"/>
</dbReference>
<feature type="signal peptide" evidence="1">
    <location>
        <begin position="1"/>
        <end position="17"/>
    </location>
</feature>
<dbReference type="Gene3D" id="3.40.50.11550">
    <property type="match status" value="1"/>
</dbReference>
<dbReference type="EMBL" id="CYTW01000003">
    <property type="protein sequence ID" value="CUK06358.1"/>
    <property type="molecule type" value="Genomic_DNA"/>
</dbReference>
<gene>
    <name evidence="3" type="ORF">PH7735_03017</name>
</gene>
<reference evidence="4" key="1">
    <citation type="submission" date="2015-09" db="EMBL/GenBank/DDBJ databases">
        <authorList>
            <person name="Rodrigo-Torres Lidia"/>
            <person name="Arahal R.David."/>
        </authorList>
    </citation>
    <scope>NUCLEOTIDE SEQUENCE [LARGE SCALE GENOMIC DNA]</scope>
    <source>
        <strain evidence="4">CECT 7735</strain>
    </source>
</reference>
<protein>
    <submittedName>
        <fullName evidence="3">Putative iron-regulated protein</fullName>
    </submittedName>
</protein>
<dbReference type="CDD" id="cd14727">
    <property type="entry name" value="ChanN-like"/>
    <property type="match status" value="1"/>
</dbReference>
<keyword evidence="1" id="KW-0732">Signal</keyword>